<dbReference type="STRING" id="35128.B8CB46"/>
<evidence type="ECO:0008006" key="5">
    <source>
        <dbReference type="Google" id="ProtNLM"/>
    </source>
</evidence>
<protein>
    <recommendedName>
        <fullName evidence="5">PDZ domain-containing protein</fullName>
    </recommendedName>
</protein>
<dbReference type="eggNOG" id="ENOG502STF0">
    <property type="taxonomic scope" value="Eukaryota"/>
</dbReference>
<sequence length="1132" mass="121303">MFGRRLNGTKYYLPKFGTQLFFVGLLFGDGKSSTQEGQSTFVDTTSDCDIGTTNCINITIPICKHSERELDTLNVQNIKHTTSVAASNVVANDVPNIQQHGSQRSIQSKINLNDDSIFDDDKPPQFDLGFSLRCSATCDASLCNCLSTTVEPATCASELHSVCTSGEIDQCVPPSAVNHFGALHCPYAKCILANGSDEECACRFYEKACDIYGEVESMGYCKTSECCKGSLDDIGRKECLVGGSKLWFVESVVKGEEDGLTQNSVALGEMNVEQSTQPTESTKSSVNGIDTLVDEDDDENLNVWLDENAAVVMNDVALTASEPTISSTDITTIETPAVEEQILADGFTHYCSATCDSALCECLKTHGDASLCNSELYSVCLAGDIDQCVPAEEIGDFEAVHCPYVSCVVNEGKSEEECNCERSWQLCDIYGDEEFGYCSIAGCCMERTNDVGRRMCLSGATSPLIQNAITLNEVSNLTTTGSPVVPSTKKPSSKPSRSPITPPPTISPTTLKPTMKPTPQPVTPPPTPLPTSLKPTLSPVTMKTSKPSVTESSAPSLSLSPSSSKPTPLQTMPPSNSPTKLVICPPEYQSLWATSYVAGSQVSRNSVIYECNPYPYSIYCTIPAFQPQWGSLWTDAWSEVSKCKTTESPSSSPSDVPSTQEPSKQPSTSPSSSPTARPTLSPSDSPTVSPSVRPTDTPSNGPTTSPVQKPTESPVIADSDAPSISPSHALIEVEANVQFQLQGVTKTLNRYAIGVFEQSCEKFLSKELSDEDPHVFDITCKVTKQQLLSGRMLNESKLRHLQKSSSSLLLDIQVTGEVVPTKTVADASDVDFDAMVYSAFAENEDLFINSVKNMGDLAGIDDFDSLSGLDSLNLLNGSSGVSAPDNSNNGTVNQGAVAAIVIGGVAVVLLFGTLIYQLRARDDGSIGSSSSADSEEFAAMQEEGFDPEPQYVTTYDAPVSKKRGSRSSVPPNIVGIESRESYTDLDYVQSDDSEAKHDVLTYAYSLDDAISPNSLSQGATPTSYGKGATPSRNKSRSKKQQKKWDDGVPIRIKRDVQAPPGKLGIIIDTSSQGPIIHSVKEGSVLEGLVFAGDLIVALDDEDTSDWSAHNLTRLVASKSKCERKITVLSLAD</sequence>
<dbReference type="AlphaFoldDB" id="B8CB46"/>
<dbReference type="SUPFAM" id="SSF50156">
    <property type="entry name" value="PDZ domain-like"/>
    <property type="match status" value="1"/>
</dbReference>
<keyword evidence="2" id="KW-0812">Transmembrane</keyword>
<evidence type="ECO:0000256" key="2">
    <source>
        <dbReference type="SAM" id="Phobius"/>
    </source>
</evidence>
<dbReference type="PANTHER" id="PTHR38909:SF1">
    <property type="entry name" value="G PROTEIN GAMMA DOMAIN-CONTAINING PROTEIN"/>
    <property type="match status" value="1"/>
</dbReference>
<dbReference type="InParanoid" id="B8CB46"/>
<keyword evidence="2" id="KW-1133">Transmembrane helix</keyword>
<dbReference type="HOGENOM" id="CLU_278929_0_0_1"/>
<dbReference type="RefSeq" id="XP_002293517.1">
    <property type="nucleotide sequence ID" value="XM_002293481.1"/>
</dbReference>
<keyword evidence="4" id="KW-1185">Reference proteome</keyword>
<name>B8CB46_THAPS</name>
<feature type="region of interest" description="Disordered" evidence="1">
    <location>
        <begin position="1011"/>
        <end position="1047"/>
    </location>
</feature>
<evidence type="ECO:0000256" key="1">
    <source>
        <dbReference type="SAM" id="MobiDB-lite"/>
    </source>
</evidence>
<evidence type="ECO:0000313" key="4">
    <source>
        <dbReference type="Proteomes" id="UP000001449"/>
    </source>
</evidence>
<keyword evidence="2" id="KW-0472">Membrane</keyword>
<feature type="compositionally biased region" description="Polar residues" evidence="1">
    <location>
        <begin position="700"/>
        <end position="711"/>
    </location>
</feature>
<dbReference type="PANTHER" id="PTHR38909">
    <property type="entry name" value="G PROTEIN GAMMA DOMAIN-CONTAINING PROTEIN"/>
    <property type="match status" value="1"/>
</dbReference>
<dbReference type="EMBL" id="CM000648">
    <property type="protein sequence ID" value="EED89253.1"/>
    <property type="molecule type" value="Genomic_DNA"/>
</dbReference>
<feature type="region of interest" description="Disordered" evidence="1">
    <location>
        <begin position="924"/>
        <end position="952"/>
    </location>
</feature>
<dbReference type="KEGG" id="tps:THAPSDRAFT_9367"/>
<feature type="region of interest" description="Disordered" evidence="1">
    <location>
        <begin position="644"/>
        <end position="723"/>
    </location>
</feature>
<feature type="compositionally biased region" description="Low complexity" evidence="1">
    <location>
        <begin position="648"/>
        <end position="699"/>
    </location>
</feature>
<accession>B8CB46</accession>
<evidence type="ECO:0000313" key="3">
    <source>
        <dbReference type="EMBL" id="EED89253.1"/>
    </source>
</evidence>
<dbReference type="InterPro" id="IPR036034">
    <property type="entry name" value="PDZ_sf"/>
</dbReference>
<feature type="compositionally biased region" description="Low complexity" evidence="1">
    <location>
        <begin position="482"/>
        <end position="499"/>
    </location>
</feature>
<feature type="compositionally biased region" description="Low complexity" evidence="1">
    <location>
        <begin position="530"/>
        <end position="570"/>
    </location>
</feature>
<feature type="compositionally biased region" description="Polar residues" evidence="1">
    <location>
        <begin position="1011"/>
        <end position="1023"/>
    </location>
</feature>
<dbReference type="GeneID" id="7452995"/>
<reference evidence="3 4" key="2">
    <citation type="journal article" date="2008" name="Nature">
        <title>The Phaeodactylum genome reveals the evolutionary history of diatom genomes.</title>
        <authorList>
            <person name="Bowler C."/>
            <person name="Allen A.E."/>
            <person name="Badger J.H."/>
            <person name="Grimwood J."/>
            <person name="Jabbari K."/>
            <person name="Kuo A."/>
            <person name="Maheswari U."/>
            <person name="Martens C."/>
            <person name="Maumus F."/>
            <person name="Otillar R.P."/>
            <person name="Rayko E."/>
            <person name="Salamov A."/>
            <person name="Vandepoele K."/>
            <person name="Beszteri B."/>
            <person name="Gruber A."/>
            <person name="Heijde M."/>
            <person name="Katinka M."/>
            <person name="Mock T."/>
            <person name="Valentin K."/>
            <person name="Verret F."/>
            <person name="Berges J.A."/>
            <person name="Brownlee C."/>
            <person name="Cadoret J.P."/>
            <person name="Chiovitti A."/>
            <person name="Choi C.J."/>
            <person name="Coesel S."/>
            <person name="De Martino A."/>
            <person name="Detter J.C."/>
            <person name="Durkin C."/>
            <person name="Falciatore A."/>
            <person name="Fournet J."/>
            <person name="Haruta M."/>
            <person name="Huysman M.J."/>
            <person name="Jenkins B.D."/>
            <person name="Jiroutova K."/>
            <person name="Jorgensen R.E."/>
            <person name="Joubert Y."/>
            <person name="Kaplan A."/>
            <person name="Kroger N."/>
            <person name="Kroth P.G."/>
            <person name="La Roche J."/>
            <person name="Lindquist E."/>
            <person name="Lommer M."/>
            <person name="Martin-Jezequel V."/>
            <person name="Lopez P.J."/>
            <person name="Lucas S."/>
            <person name="Mangogna M."/>
            <person name="McGinnis K."/>
            <person name="Medlin L.K."/>
            <person name="Montsant A."/>
            <person name="Oudot-Le Secq M.P."/>
            <person name="Napoli C."/>
            <person name="Obornik M."/>
            <person name="Parker M.S."/>
            <person name="Petit J.L."/>
            <person name="Porcel B.M."/>
            <person name="Poulsen N."/>
            <person name="Robison M."/>
            <person name="Rychlewski L."/>
            <person name="Rynearson T.A."/>
            <person name="Schmutz J."/>
            <person name="Shapiro H."/>
            <person name="Siaut M."/>
            <person name="Stanley M."/>
            <person name="Sussman M.R."/>
            <person name="Taylor A.R."/>
            <person name="Vardi A."/>
            <person name="von Dassow P."/>
            <person name="Vyverman W."/>
            <person name="Willis A."/>
            <person name="Wyrwicz L.S."/>
            <person name="Rokhsar D.S."/>
            <person name="Weissenbach J."/>
            <person name="Armbrust E.V."/>
            <person name="Green B.R."/>
            <person name="Van de Peer Y."/>
            <person name="Grigoriev I.V."/>
        </authorList>
    </citation>
    <scope>NUCLEOTIDE SEQUENCE [LARGE SCALE GENOMIC DNA]</scope>
    <source>
        <strain evidence="3 4">CCMP1335</strain>
    </source>
</reference>
<proteinExistence type="predicted"/>
<feature type="transmembrane region" description="Helical" evidence="2">
    <location>
        <begin position="896"/>
        <end position="916"/>
    </location>
</feature>
<dbReference type="PaxDb" id="35128-Thaps9367"/>
<feature type="region of interest" description="Disordered" evidence="1">
    <location>
        <begin position="478"/>
        <end position="578"/>
    </location>
</feature>
<reference evidence="3 4" key="1">
    <citation type="journal article" date="2004" name="Science">
        <title>The genome of the diatom Thalassiosira pseudonana: ecology, evolution, and metabolism.</title>
        <authorList>
            <person name="Armbrust E.V."/>
            <person name="Berges J.A."/>
            <person name="Bowler C."/>
            <person name="Green B.R."/>
            <person name="Martinez D."/>
            <person name="Putnam N.H."/>
            <person name="Zhou S."/>
            <person name="Allen A.E."/>
            <person name="Apt K.E."/>
            <person name="Bechner M."/>
            <person name="Brzezinski M.A."/>
            <person name="Chaal B.K."/>
            <person name="Chiovitti A."/>
            <person name="Davis A.K."/>
            <person name="Demarest M.S."/>
            <person name="Detter J.C."/>
            <person name="Glavina T."/>
            <person name="Goodstein D."/>
            <person name="Hadi M.Z."/>
            <person name="Hellsten U."/>
            <person name="Hildebrand M."/>
            <person name="Jenkins B.D."/>
            <person name="Jurka J."/>
            <person name="Kapitonov V.V."/>
            <person name="Kroger N."/>
            <person name="Lau W.W."/>
            <person name="Lane T.W."/>
            <person name="Larimer F.W."/>
            <person name="Lippmeier J.C."/>
            <person name="Lucas S."/>
            <person name="Medina M."/>
            <person name="Montsant A."/>
            <person name="Obornik M."/>
            <person name="Parker M.S."/>
            <person name="Palenik B."/>
            <person name="Pazour G.J."/>
            <person name="Richardson P.M."/>
            <person name="Rynearson T.A."/>
            <person name="Saito M.A."/>
            <person name="Schwartz D.C."/>
            <person name="Thamatrakoln K."/>
            <person name="Valentin K."/>
            <person name="Vardi A."/>
            <person name="Wilkerson F.P."/>
            <person name="Rokhsar D.S."/>
        </authorList>
    </citation>
    <scope>NUCLEOTIDE SEQUENCE [LARGE SCALE GENOMIC DNA]</scope>
    <source>
        <strain evidence="3 4">CCMP1335</strain>
    </source>
</reference>
<feature type="compositionally biased region" description="Pro residues" evidence="1">
    <location>
        <begin position="516"/>
        <end position="529"/>
    </location>
</feature>
<organism evidence="3 4">
    <name type="scientific">Thalassiosira pseudonana</name>
    <name type="common">Marine diatom</name>
    <name type="synonym">Cyclotella nana</name>
    <dbReference type="NCBI Taxonomy" id="35128"/>
    <lineage>
        <taxon>Eukaryota</taxon>
        <taxon>Sar</taxon>
        <taxon>Stramenopiles</taxon>
        <taxon>Ochrophyta</taxon>
        <taxon>Bacillariophyta</taxon>
        <taxon>Coscinodiscophyceae</taxon>
        <taxon>Thalassiosirophycidae</taxon>
        <taxon>Thalassiosirales</taxon>
        <taxon>Thalassiosiraceae</taxon>
        <taxon>Thalassiosira</taxon>
    </lineage>
</organism>
<dbReference type="Proteomes" id="UP000001449">
    <property type="component" value="Chromosome 13"/>
</dbReference>
<gene>
    <name evidence="3" type="ORF">THAPSDRAFT_9367</name>
</gene>